<dbReference type="Pfam" id="PF01070">
    <property type="entry name" value="FMN_dh"/>
    <property type="match status" value="1"/>
</dbReference>
<keyword evidence="3" id="KW-0560">Oxidoreductase</keyword>
<proteinExistence type="predicted"/>
<dbReference type="Gene3D" id="3.20.20.70">
    <property type="entry name" value="Aldolase class I"/>
    <property type="match status" value="1"/>
</dbReference>
<protein>
    <submittedName>
        <fullName evidence="3">Alpha-hydroxy-acid oxidizing enzyme</fullName>
        <ecNumber evidence="3">1.1.2.3</ecNumber>
    </submittedName>
</protein>
<evidence type="ECO:0000313" key="3">
    <source>
        <dbReference type="EMBL" id="PLL30687.1"/>
    </source>
</evidence>
<name>A0A2J4QI11_9ENTR</name>
<dbReference type="Proteomes" id="UP000234505">
    <property type="component" value="Unassembled WGS sequence"/>
</dbReference>
<evidence type="ECO:0000313" key="4">
    <source>
        <dbReference type="Proteomes" id="UP000234505"/>
    </source>
</evidence>
<dbReference type="AlphaFoldDB" id="A0A2J4QI11"/>
<comment type="cofactor">
    <cofactor evidence="1">
        <name>FMN</name>
        <dbReference type="ChEBI" id="CHEBI:58210"/>
    </cofactor>
</comment>
<comment type="caution">
    <text evidence="3">The sequence shown here is derived from an EMBL/GenBank/DDBJ whole genome shotgun (WGS) entry which is preliminary data.</text>
</comment>
<dbReference type="EC" id="1.1.2.3" evidence="3"/>
<dbReference type="EMBL" id="PIDS01000934">
    <property type="protein sequence ID" value="PLL30687.1"/>
    <property type="molecule type" value="Genomic_DNA"/>
</dbReference>
<sequence>AYLYALATHGKQGVANLLNLIEKEMKVAMTLTGAKTIGEISRESLVQNADALRTLDAIKAGNPAVTPLPQGEGTVRQAG</sequence>
<organism evidence="3 4">
    <name type="scientific">Klebsiella michiganensis</name>
    <dbReference type="NCBI Taxonomy" id="1134687"/>
    <lineage>
        <taxon>Bacteria</taxon>
        <taxon>Pseudomonadati</taxon>
        <taxon>Pseudomonadota</taxon>
        <taxon>Gammaproteobacteria</taxon>
        <taxon>Enterobacterales</taxon>
        <taxon>Enterobacteriaceae</taxon>
        <taxon>Klebsiella/Raoultella group</taxon>
        <taxon>Klebsiella</taxon>
    </lineage>
</organism>
<accession>A0A2J4QI11</accession>
<dbReference type="InterPro" id="IPR000262">
    <property type="entry name" value="FMN-dep_DH"/>
</dbReference>
<feature type="non-terminal residue" evidence="3">
    <location>
        <position position="1"/>
    </location>
</feature>
<reference evidence="3 4" key="1">
    <citation type="submission" date="2017-11" db="EMBL/GenBank/DDBJ databases">
        <authorList>
            <person name="Han C.G."/>
        </authorList>
    </citation>
    <scope>NUCLEOTIDE SEQUENCE [LARGE SCALE GENOMIC DNA]</scope>
    <source>
        <strain evidence="3 4">A11</strain>
    </source>
</reference>
<evidence type="ECO:0000256" key="1">
    <source>
        <dbReference type="ARBA" id="ARBA00001917"/>
    </source>
</evidence>
<dbReference type="GO" id="GO:0004460">
    <property type="term" value="F:L-lactate dehydrogenase (cytochrome) activity"/>
    <property type="evidence" value="ECO:0007669"/>
    <property type="project" value="UniProtKB-EC"/>
</dbReference>
<feature type="domain" description="FMN-dependent dehydrogenase" evidence="2">
    <location>
        <begin position="1"/>
        <end position="45"/>
    </location>
</feature>
<gene>
    <name evidence="3" type="primary">lldD</name>
    <name evidence="3" type="ORF">CWN50_22740</name>
</gene>
<dbReference type="InterPro" id="IPR013785">
    <property type="entry name" value="Aldolase_TIM"/>
</dbReference>
<evidence type="ECO:0000259" key="2">
    <source>
        <dbReference type="Pfam" id="PF01070"/>
    </source>
</evidence>
<reference evidence="3 4" key="2">
    <citation type="submission" date="2018-01" db="EMBL/GenBank/DDBJ databases">
        <title>Genomic study of Klebsiella pneumoniae.</title>
        <authorList>
            <person name="Yang Y."/>
            <person name="Bicalho R."/>
        </authorList>
    </citation>
    <scope>NUCLEOTIDE SEQUENCE [LARGE SCALE GENOMIC DNA]</scope>
    <source>
        <strain evidence="3 4">A11</strain>
    </source>
</reference>
<dbReference type="SUPFAM" id="SSF51395">
    <property type="entry name" value="FMN-linked oxidoreductases"/>
    <property type="match status" value="1"/>
</dbReference>